<keyword evidence="2" id="KW-1185">Reference proteome</keyword>
<protein>
    <submittedName>
        <fullName evidence="1">Uncharacterized protein</fullName>
    </submittedName>
</protein>
<dbReference type="HOGENOM" id="CLU_2267179_0_0_1"/>
<dbReference type="PhylomeDB" id="D7ELI0"/>
<dbReference type="AlphaFoldDB" id="D7ELI0"/>
<dbReference type="EMBL" id="KQ971682">
    <property type="protein sequence ID" value="EFA12182.1"/>
    <property type="molecule type" value="Genomic_DNA"/>
</dbReference>
<name>D7ELI0_TRICA</name>
<sequence>MHIAGSKNPKALLKYIRSKLSGPVNTLQVKNSNVHITLVTIVFVEEPHTLLPRLADRSNDEQLEIVVFSEDVVLERLKKVNVSKSPNPDGITAGHLRYCANSL</sequence>
<accession>D7ELI0</accession>
<reference evidence="1 2" key="1">
    <citation type="journal article" date="2008" name="Nature">
        <title>The genome of the model beetle and pest Tribolium castaneum.</title>
        <authorList>
            <consortium name="Tribolium Genome Sequencing Consortium"/>
            <person name="Richards S."/>
            <person name="Gibbs R.A."/>
            <person name="Weinstock G.M."/>
            <person name="Brown S.J."/>
            <person name="Denell R."/>
            <person name="Beeman R.W."/>
            <person name="Gibbs R."/>
            <person name="Beeman R.W."/>
            <person name="Brown S.J."/>
            <person name="Bucher G."/>
            <person name="Friedrich M."/>
            <person name="Grimmelikhuijzen C.J."/>
            <person name="Klingler M."/>
            <person name="Lorenzen M."/>
            <person name="Richards S."/>
            <person name="Roth S."/>
            <person name="Schroder R."/>
            <person name="Tautz D."/>
            <person name="Zdobnov E.M."/>
            <person name="Muzny D."/>
            <person name="Gibbs R.A."/>
            <person name="Weinstock G.M."/>
            <person name="Attaway T."/>
            <person name="Bell S."/>
            <person name="Buhay C.J."/>
            <person name="Chandrabose M.N."/>
            <person name="Chavez D."/>
            <person name="Clerk-Blankenburg K.P."/>
            <person name="Cree A."/>
            <person name="Dao M."/>
            <person name="Davis C."/>
            <person name="Chacko J."/>
            <person name="Dinh H."/>
            <person name="Dugan-Rocha S."/>
            <person name="Fowler G."/>
            <person name="Garner T.T."/>
            <person name="Garnes J."/>
            <person name="Gnirke A."/>
            <person name="Hawes A."/>
            <person name="Hernandez J."/>
            <person name="Hines S."/>
            <person name="Holder M."/>
            <person name="Hume J."/>
            <person name="Jhangiani S.N."/>
            <person name="Joshi V."/>
            <person name="Khan Z.M."/>
            <person name="Jackson L."/>
            <person name="Kovar C."/>
            <person name="Kowis A."/>
            <person name="Lee S."/>
            <person name="Lewis L.R."/>
            <person name="Margolis J."/>
            <person name="Morgan M."/>
            <person name="Nazareth L.V."/>
            <person name="Nguyen N."/>
            <person name="Okwuonu G."/>
            <person name="Parker D."/>
            <person name="Richards S."/>
            <person name="Ruiz S.J."/>
            <person name="Santibanez J."/>
            <person name="Savard J."/>
            <person name="Scherer S.E."/>
            <person name="Schneider B."/>
            <person name="Sodergren E."/>
            <person name="Tautz D."/>
            <person name="Vattahil S."/>
            <person name="Villasana D."/>
            <person name="White C.S."/>
            <person name="Wright R."/>
            <person name="Park Y."/>
            <person name="Beeman R.W."/>
            <person name="Lord J."/>
            <person name="Oppert B."/>
            <person name="Lorenzen M."/>
            <person name="Brown S."/>
            <person name="Wang L."/>
            <person name="Savard J."/>
            <person name="Tautz D."/>
            <person name="Richards S."/>
            <person name="Weinstock G."/>
            <person name="Gibbs R.A."/>
            <person name="Liu Y."/>
            <person name="Worley K."/>
            <person name="Weinstock G."/>
            <person name="Elsik C.G."/>
            <person name="Reese J.T."/>
            <person name="Elhaik E."/>
            <person name="Landan G."/>
            <person name="Graur D."/>
            <person name="Arensburger P."/>
            <person name="Atkinson P."/>
            <person name="Beeman R.W."/>
            <person name="Beidler J."/>
            <person name="Brown S.J."/>
            <person name="Demuth J.P."/>
            <person name="Drury D.W."/>
            <person name="Du Y.Z."/>
            <person name="Fujiwara H."/>
            <person name="Lorenzen M."/>
            <person name="Maselli V."/>
            <person name="Osanai M."/>
            <person name="Park Y."/>
            <person name="Robertson H.M."/>
            <person name="Tu Z."/>
            <person name="Wang J.J."/>
            <person name="Wang S."/>
            <person name="Richards S."/>
            <person name="Song H."/>
            <person name="Zhang L."/>
            <person name="Sodergren E."/>
            <person name="Werner D."/>
            <person name="Stanke M."/>
            <person name="Morgenstern B."/>
            <person name="Solovyev V."/>
            <person name="Kosarev P."/>
            <person name="Brown G."/>
            <person name="Chen H.C."/>
            <person name="Ermolaeva O."/>
            <person name="Hlavina W."/>
            <person name="Kapustin Y."/>
            <person name="Kiryutin B."/>
            <person name="Kitts P."/>
            <person name="Maglott D."/>
            <person name="Pruitt K."/>
            <person name="Sapojnikov V."/>
            <person name="Souvorov A."/>
            <person name="Mackey A.J."/>
            <person name="Waterhouse R.M."/>
            <person name="Wyder S."/>
            <person name="Zdobnov E.M."/>
            <person name="Zdobnov E.M."/>
            <person name="Wyder S."/>
            <person name="Kriventseva E.V."/>
            <person name="Kadowaki T."/>
            <person name="Bork P."/>
            <person name="Aranda M."/>
            <person name="Bao R."/>
            <person name="Beermann A."/>
            <person name="Berns N."/>
            <person name="Bolognesi R."/>
            <person name="Bonneton F."/>
            <person name="Bopp D."/>
            <person name="Brown S.J."/>
            <person name="Bucher G."/>
            <person name="Butts T."/>
            <person name="Chaumot A."/>
            <person name="Denell R.E."/>
            <person name="Ferrier D.E."/>
            <person name="Friedrich M."/>
            <person name="Gordon C.M."/>
            <person name="Jindra M."/>
            <person name="Klingler M."/>
            <person name="Lan Q."/>
            <person name="Lattorff H.M."/>
            <person name="Laudet V."/>
            <person name="von Levetsow C."/>
            <person name="Liu Z."/>
            <person name="Lutz R."/>
            <person name="Lynch J.A."/>
            <person name="da Fonseca R.N."/>
            <person name="Posnien N."/>
            <person name="Reuter R."/>
            <person name="Roth S."/>
            <person name="Savard J."/>
            <person name="Schinko J.B."/>
            <person name="Schmitt C."/>
            <person name="Schoppmeier M."/>
            <person name="Schroder R."/>
            <person name="Shippy T.D."/>
            <person name="Simonnet F."/>
            <person name="Marques-Souza H."/>
            <person name="Tautz D."/>
            <person name="Tomoyasu Y."/>
            <person name="Trauner J."/>
            <person name="Van der Zee M."/>
            <person name="Vervoort M."/>
            <person name="Wittkopp N."/>
            <person name="Wimmer E.A."/>
            <person name="Yang X."/>
            <person name="Jones A.K."/>
            <person name="Sattelle D.B."/>
            <person name="Ebert P.R."/>
            <person name="Nelson D."/>
            <person name="Scott J.G."/>
            <person name="Beeman R.W."/>
            <person name="Muthukrishnan S."/>
            <person name="Kramer K.J."/>
            <person name="Arakane Y."/>
            <person name="Beeman R.W."/>
            <person name="Zhu Q."/>
            <person name="Hogenkamp D."/>
            <person name="Dixit R."/>
            <person name="Oppert B."/>
            <person name="Jiang H."/>
            <person name="Zou Z."/>
            <person name="Marshall J."/>
            <person name="Elpidina E."/>
            <person name="Vinokurov K."/>
            <person name="Oppert C."/>
            <person name="Zou Z."/>
            <person name="Evans J."/>
            <person name="Lu Z."/>
            <person name="Zhao P."/>
            <person name="Sumathipala N."/>
            <person name="Altincicek B."/>
            <person name="Vilcinskas A."/>
            <person name="Williams M."/>
            <person name="Hultmark D."/>
            <person name="Hetru C."/>
            <person name="Jiang H."/>
            <person name="Grimmelikhuijzen C.J."/>
            <person name="Hauser F."/>
            <person name="Cazzamali G."/>
            <person name="Williamson M."/>
            <person name="Park Y."/>
            <person name="Li B."/>
            <person name="Tanaka Y."/>
            <person name="Predel R."/>
            <person name="Neupert S."/>
            <person name="Schachtner J."/>
            <person name="Verleyen P."/>
            <person name="Raible F."/>
            <person name="Bork P."/>
            <person name="Friedrich M."/>
            <person name="Walden K.K."/>
            <person name="Robertson H.M."/>
            <person name="Angeli S."/>
            <person name="Foret S."/>
            <person name="Bucher G."/>
            <person name="Schuetz S."/>
            <person name="Maleszka R."/>
            <person name="Wimmer E.A."/>
            <person name="Beeman R.W."/>
            <person name="Lorenzen M."/>
            <person name="Tomoyasu Y."/>
            <person name="Miller S.C."/>
            <person name="Grossmann D."/>
            <person name="Bucher G."/>
        </authorList>
    </citation>
    <scope>NUCLEOTIDE SEQUENCE [LARGE SCALE GENOMIC DNA]</scope>
    <source>
        <strain evidence="1 2">Georgia GA2</strain>
    </source>
</reference>
<organism evidence="1 2">
    <name type="scientific">Tribolium castaneum</name>
    <name type="common">Red flour beetle</name>
    <dbReference type="NCBI Taxonomy" id="7070"/>
    <lineage>
        <taxon>Eukaryota</taxon>
        <taxon>Metazoa</taxon>
        <taxon>Ecdysozoa</taxon>
        <taxon>Arthropoda</taxon>
        <taxon>Hexapoda</taxon>
        <taxon>Insecta</taxon>
        <taxon>Pterygota</taxon>
        <taxon>Neoptera</taxon>
        <taxon>Endopterygota</taxon>
        <taxon>Coleoptera</taxon>
        <taxon>Polyphaga</taxon>
        <taxon>Cucujiformia</taxon>
        <taxon>Tenebrionidae</taxon>
        <taxon>Tenebrionidae incertae sedis</taxon>
        <taxon>Tribolium</taxon>
    </lineage>
</organism>
<evidence type="ECO:0000313" key="2">
    <source>
        <dbReference type="Proteomes" id="UP000007266"/>
    </source>
</evidence>
<dbReference type="Proteomes" id="UP000007266">
    <property type="component" value="Unassembled WGS sequence"/>
</dbReference>
<evidence type="ECO:0000313" key="1">
    <source>
        <dbReference type="EMBL" id="EFA12182.1"/>
    </source>
</evidence>
<reference evidence="1 2" key="2">
    <citation type="journal article" date="2010" name="Nucleic Acids Res.">
        <title>BeetleBase in 2010: revisions to provide comprehensive genomic information for Tribolium castaneum.</title>
        <authorList>
            <person name="Kim H.S."/>
            <person name="Murphy T."/>
            <person name="Xia J."/>
            <person name="Caragea D."/>
            <person name="Park Y."/>
            <person name="Beeman R.W."/>
            <person name="Lorenzen M.D."/>
            <person name="Butcher S."/>
            <person name="Manak J.R."/>
            <person name="Brown S.J."/>
        </authorList>
    </citation>
    <scope>NUCLEOTIDE SEQUENCE [LARGE SCALE GENOMIC DNA]</scope>
    <source>
        <strain evidence="1 2">Georgia GA2</strain>
    </source>
</reference>
<proteinExistence type="predicted"/>
<dbReference type="InParanoid" id="D7ELI0"/>
<gene>
    <name evidence="1" type="primary">GLEAN_04415</name>
    <name evidence="1" type="ORF">TcasGA2_TC004415</name>
</gene>